<evidence type="ECO:0000256" key="8">
    <source>
        <dbReference type="ARBA" id="ARBA00023288"/>
    </source>
</evidence>
<dbReference type="InterPro" id="IPR050975">
    <property type="entry name" value="Sleep_regulator"/>
</dbReference>
<keyword evidence="2" id="KW-0336">GPI-anchor</keyword>
<dbReference type="PANTHER" id="PTHR33562">
    <property type="entry name" value="ATILLA, ISOFORM B-RELATED-RELATED"/>
    <property type="match status" value="1"/>
</dbReference>
<dbReference type="AlphaFoldDB" id="A0A7R8ZB31"/>
<organism evidence="9">
    <name type="scientific">Timema douglasi</name>
    <name type="common">Walking stick</name>
    <dbReference type="NCBI Taxonomy" id="61478"/>
    <lineage>
        <taxon>Eukaryota</taxon>
        <taxon>Metazoa</taxon>
        <taxon>Ecdysozoa</taxon>
        <taxon>Arthropoda</taxon>
        <taxon>Hexapoda</taxon>
        <taxon>Insecta</taxon>
        <taxon>Pterygota</taxon>
        <taxon>Neoptera</taxon>
        <taxon>Polyneoptera</taxon>
        <taxon>Phasmatodea</taxon>
        <taxon>Timematodea</taxon>
        <taxon>Timematoidea</taxon>
        <taxon>Timematidae</taxon>
        <taxon>Timema</taxon>
    </lineage>
</organism>
<proteinExistence type="predicted"/>
<keyword evidence="8" id="KW-0449">Lipoprotein</keyword>
<evidence type="ECO:0000256" key="7">
    <source>
        <dbReference type="ARBA" id="ARBA00023180"/>
    </source>
</evidence>
<evidence type="ECO:0008006" key="10">
    <source>
        <dbReference type="Google" id="ProtNLM"/>
    </source>
</evidence>
<evidence type="ECO:0000256" key="5">
    <source>
        <dbReference type="ARBA" id="ARBA00022989"/>
    </source>
</evidence>
<keyword evidence="4" id="KW-0732">Signal</keyword>
<keyword evidence="7" id="KW-0325">Glycoprotein</keyword>
<evidence type="ECO:0000256" key="2">
    <source>
        <dbReference type="ARBA" id="ARBA00022622"/>
    </source>
</evidence>
<evidence type="ECO:0000313" key="9">
    <source>
        <dbReference type="EMBL" id="CAD7201129.1"/>
    </source>
</evidence>
<sequence>MISDVTLSQIKRRETRSCDRAVQEFNDSFICSSGHPCSILREYCCPGLYSKDCWRAPRIPGSHLQILRTAVGPYEFPGSPLRPVMGTGRSRSGELRSSYSSHCDVLSVVGEDSRTMEHRVKHLLVVTGLLVANLDSGRCVTCWTCSSIIASQDDCKDPFNVSRSFGYKVNCDLELSSPPPGHKQYCKKIVLQPNIHSGFVTERSCAWANESDPQASSCPSLNLRVDFCGVCSQDGCNGSPSYSTTSIMRNQALLGLVLLIHSLARAS</sequence>
<dbReference type="EMBL" id="OA568067">
    <property type="protein sequence ID" value="CAD7201129.1"/>
    <property type="molecule type" value="Genomic_DNA"/>
</dbReference>
<dbReference type="GO" id="GO:0032222">
    <property type="term" value="P:regulation of synaptic transmission, cholinergic"/>
    <property type="evidence" value="ECO:0007669"/>
    <property type="project" value="InterPro"/>
</dbReference>
<protein>
    <recommendedName>
        <fullName evidence="10">Protein sleepless</fullName>
    </recommendedName>
</protein>
<comment type="subcellular location">
    <subcellularLocation>
        <location evidence="1">Membrane</location>
        <topology evidence="1">Lipid-anchor</topology>
        <topology evidence="1">GPI-anchor</topology>
    </subcellularLocation>
</comment>
<dbReference type="PANTHER" id="PTHR33562:SF2">
    <property type="entry name" value="PROTEIN QUIVER"/>
    <property type="match status" value="1"/>
</dbReference>
<dbReference type="Pfam" id="PF17064">
    <property type="entry name" value="QVR"/>
    <property type="match status" value="1"/>
</dbReference>
<reference evidence="9" key="1">
    <citation type="submission" date="2020-11" db="EMBL/GenBank/DDBJ databases">
        <authorList>
            <person name="Tran Van P."/>
        </authorList>
    </citation>
    <scope>NUCLEOTIDE SEQUENCE</scope>
</reference>
<keyword evidence="3" id="KW-0812">Transmembrane</keyword>
<accession>A0A7R8ZB31</accession>
<evidence type="ECO:0000256" key="3">
    <source>
        <dbReference type="ARBA" id="ARBA00022692"/>
    </source>
</evidence>
<dbReference type="GO" id="GO:0098552">
    <property type="term" value="C:side of membrane"/>
    <property type="evidence" value="ECO:0007669"/>
    <property type="project" value="UniProtKB-KW"/>
</dbReference>
<evidence type="ECO:0000256" key="1">
    <source>
        <dbReference type="ARBA" id="ARBA00004589"/>
    </source>
</evidence>
<name>A0A7R8ZB31_TIMDO</name>
<dbReference type="GO" id="GO:0030431">
    <property type="term" value="P:sleep"/>
    <property type="evidence" value="ECO:0007669"/>
    <property type="project" value="InterPro"/>
</dbReference>
<evidence type="ECO:0000256" key="4">
    <source>
        <dbReference type="ARBA" id="ARBA00022729"/>
    </source>
</evidence>
<gene>
    <name evidence="9" type="ORF">TDIB3V08_LOCUS7332</name>
</gene>
<evidence type="ECO:0000256" key="6">
    <source>
        <dbReference type="ARBA" id="ARBA00023136"/>
    </source>
</evidence>
<dbReference type="InterPro" id="IPR031424">
    <property type="entry name" value="QVR-like"/>
</dbReference>
<keyword evidence="6" id="KW-0472">Membrane</keyword>
<keyword evidence="5" id="KW-1133">Transmembrane helix</keyword>